<dbReference type="PROSITE" id="PS51379">
    <property type="entry name" value="4FE4S_FER_2"/>
    <property type="match status" value="1"/>
</dbReference>
<sequence>MKTLKLIKNNKLPFFVLGIYFVLFLFSRDKAISAFGNSLYYLWEMIQVMPIVFVLTAIIEAWVPKDIIINRFGEKSGFSGNILALILGSISAGPIYAAFPISNMLLSKGASIANVVIILSSWAVVKIPMLANEAKFLGPSFMVIRWILTVISIFIMGYITSKIVKNKDLVSSKKNLQKESLRINEAYCIGCSICSNLAPDYFNIENKKAILIKEYNPDLNIKEVILASEKCPTNSIDIFK</sequence>
<dbReference type="Gene3D" id="3.30.70.20">
    <property type="match status" value="1"/>
</dbReference>
<dbReference type="EMBL" id="JAGGLI010000047">
    <property type="protein sequence ID" value="MBP2028913.1"/>
    <property type="molecule type" value="Genomic_DNA"/>
</dbReference>
<evidence type="ECO:0000256" key="1">
    <source>
        <dbReference type="ARBA" id="ARBA00004651"/>
    </source>
</evidence>
<name>A0ABS4KMB4_9FIRM</name>
<evidence type="ECO:0000313" key="9">
    <source>
        <dbReference type="EMBL" id="MBP2028913.1"/>
    </source>
</evidence>
<evidence type="ECO:0000313" key="10">
    <source>
        <dbReference type="Proteomes" id="UP001314903"/>
    </source>
</evidence>
<dbReference type="SUPFAM" id="SSF54862">
    <property type="entry name" value="4Fe-4S ferredoxins"/>
    <property type="match status" value="1"/>
</dbReference>
<dbReference type="RefSeq" id="WP_209661969.1">
    <property type="nucleotide sequence ID" value="NZ_JAGGLI010000047.1"/>
</dbReference>
<dbReference type="InterPro" id="IPR005524">
    <property type="entry name" value="DUF318"/>
</dbReference>
<keyword evidence="4 7" id="KW-0812">Transmembrane</keyword>
<keyword evidence="6 7" id="KW-0472">Membrane</keyword>
<feature type="transmembrane region" description="Helical" evidence="7">
    <location>
        <begin position="12"/>
        <end position="27"/>
    </location>
</feature>
<dbReference type="Pfam" id="PF03773">
    <property type="entry name" value="ArsP_1"/>
    <property type="match status" value="1"/>
</dbReference>
<comment type="caution">
    <text evidence="9">The sequence shown here is derived from an EMBL/GenBank/DDBJ whole genome shotgun (WGS) entry which is preliminary data.</text>
</comment>
<feature type="domain" description="4Fe-4S ferredoxin-type" evidence="8">
    <location>
        <begin position="179"/>
        <end position="207"/>
    </location>
</feature>
<evidence type="ECO:0000256" key="2">
    <source>
        <dbReference type="ARBA" id="ARBA00006386"/>
    </source>
</evidence>
<feature type="transmembrane region" description="Helical" evidence="7">
    <location>
        <begin position="82"/>
        <end position="99"/>
    </location>
</feature>
<evidence type="ECO:0000256" key="4">
    <source>
        <dbReference type="ARBA" id="ARBA00022692"/>
    </source>
</evidence>
<gene>
    <name evidence="9" type="ORF">J2Z35_002751</name>
</gene>
<dbReference type="Proteomes" id="UP001314903">
    <property type="component" value="Unassembled WGS sequence"/>
</dbReference>
<evidence type="ECO:0000259" key="8">
    <source>
        <dbReference type="PROSITE" id="PS51379"/>
    </source>
</evidence>
<evidence type="ECO:0000256" key="6">
    <source>
        <dbReference type="ARBA" id="ARBA00023136"/>
    </source>
</evidence>
<evidence type="ECO:0000256" key="5">
    <source>
        <dbReference type="ARBA" id="ARBA00022989"/>
    </source>
</evidence>
<accession>A0ABS4KMB4</accession>
<comment type="similarity">
    <text evidence="2">Belongs to the UPF0718 family.</text>
</comment>
<protein>
    <submittedName>
        <fullName evidence="9">Uncharacterized membrane protein YraQ (UPF0718 family)</fullName>
    </submittedName>
</protein>
<organism evidence="9 10">
    <name type="scientific">Acetoanaerobium pronyense</name>
    <dbReference type="NCBI Taxonomy" id="1482736"/>
    <lineage>
        <taxon>Bacteria</taxon>
        <taxon>Bacillati</taxon>
        <taxon>Bacillota</taxon>
        <taxon>Clostridia</taxon>
        <taxon>Peptostreptococcales</taxon>
        <taxon>Filifactoraceae</taxon>
        <taxon>Acetoanaerobium</taxon>
    </lineage>
</organism>
<dbReference type="Pfam" id="PF13370">
    <property type="entry name" value="Fer4_13"/>
    <property type="match status" value="1"/>
</dbReference>
<proteinExistence type="inferred from homology"/>
<evidence type="ECO:0000256" key="7">
    <source>
        <dbReference type="SAM" id="Phobius"/>
    </source>
</evidence>
<feature type="transmembrane region" description="Helical" evidence="7">
    <location>
        <begin position="39"/>
        <end position="62"/>
    </location>
</feature>
<keyword evidence="3" id="KW-1003">Cell membrane</keyword>
<keyword evidence="5 7" id="KW-1133">Transmembrane helix</keyword>
<feature type="transmembrane region" description="Helical" evidence="7">
    <location>
        <begin position="143"/>
        <end position="164"/>
    </location>
</feature>
<evidence type="ECO:0000256" key="3">
    <source>
        <dbReference type="ARBA" id="ARBA00022475"/>
    </source>
</evidence>
<dbReference type="InterPro" id="IPR017896">
    <property type="entry name" value="4Fe4S_Fe-S-bd"/>
</dbReference>
<reference evidence="9 10" key="1">
    <citation type="submission" date="2021-03" db="EMBL/GenBank/DDBJ databases">
        <title>Genomic Encyclopedia of Type Strains, Phase IV (KMG-IV): sequencing the most valuable type-strain genomes for metagenomic binning, comparative biology and taxonomic classification.</title>
        <authorList>
            <person name="Goeker M."/>
        </authorList>
    </citation>
    <scope>NUCLEOTIDE SEQUENCE [LARGE SCALE GENOMIC DNA]</scope>
    <source>
        <strain evidence="9 10">DSM 27512</strain>
    </source>
</reference>
<comment type="subcellular location">
    <subcellularLocation>
        <location evidence="1">Cell membrane</location>
        <topology evidence="1">Multi-pass membrane protein</topology>
    </subcellularLocation>
</comment>
<keyword evidence="10" id="KW-1185">Reference proteome</keyword>